<dbReference type="HOGENOM" id="CLU_1222120_0_0_1"/>
<dbReference type="GeneTree" id="ENSGT00940000157339"/>
<dbReference type="GO" id="GO:0005634">
    <property type="term" value="C:nucleus"/>
    <property type="evidence" value="ECO:0007669"/>
    <property type="project" value="UniProtKB-SubCell"/>
</dbReference>
<dbReference type="GO" id="GO:0045944">
    <property type="term" value="P:positive regulation of transcription by RNA polymerase II"/>
    <property type="evidence" value="ECO:0007669"/>
    <property type="project" value="TreeGrafter"/>
</dbReference>
<evidence type="ECO:0000313" key="7">
    <source>
        <dbReference type="Ensembl" id="ENSLAFP00000020274.1"/>
    </source>
</evidence>
<name>G3TXG6_LOXAF</name>
<dbReference type="Proteomes" id="UP000007646">
    <property type="component" value="Unassembled WGS sequence"/>
</dbReference>
<dbReference type="Ensembl" id="ENSLAFT00000035760.1">
    <property type="protein sequence ID" value="ENSLAFP00000020274.1"/>
    <property type="gene ID" value="ENSLAFG00000005791.2"/>
</dbReference>
<comment type="subcellular location">
    <subcellularLocation>
        <location evidence="1">Nucleus</location>
    </subcellularLocation>
</comment>
<evidence type="ECO:0000256" key="1">
    <source>
        <dbReference type="ARBA" id="ARBA00004123"/>
    </source>
</evidence>
<dbReference type="GO" id="GO:0010886">
    <property type="term" value="P:positive regulation of cholesterol storage"/>
    <property type="evidence" value="ECO:0007669"/>
    <property type="project" value="TreeGrafter"/>
</dbReference>
<keyword evidence="2" id="KW-0805">Transcription regulation</keyword>
<evidence type="ECO:0000256" key="4">
    <source>
        <dbReference type="ARBA" id="ARBA00023159"/>
    </source>
</evidence>
<keyword evidence="3" id="KW-0238">DNA-binding</keyword>
<evidence type="ECO:0000256" key="6">
    <source>
        <dbReference type="ARBA" id="ARBA00023242"/>
    </source>
</evidence>
<protein>
    <submittedName>
        <fullName evidence="7">Sterol regulatory element binding transcription factor 2</fullName>
    </submittedName>
</protein>
<reference evidence="7" key="2">
    <citation type="submission" date="2025-08" db="UniProtKB">
        <authorList>
            <consortium name="Ensembl"/>
        </authorList>
    </citation>
    <scope>IDENTIFICATION</scope>
    <source>
        <strain evidence="7">Isolate ISIS603380</strain>
    </source>
</reference>
<evidence type="ECO:0000313" key="8">
    <source>
        <dbReference type="Proteomes" id="UP000007646"/>
    </source>
</evidence>
<reference evidence="7" key="3">
    <citation type="submission" date="2025-09" db="UniProtKB">
        <authorList>
            <consortium name="Ensembl"/>
        </authorList>
    </citation>
    <scope>IDENTIFICATION</scope>
    <source>
        <strain evidence="7">Isolate ISIS603380</strain>
    </source>
</reference>
<evidence type="ECO:0000256" key="2">
    <source>
        <dbReference type="ARBA" id="ARBA00023015"/>
    </source>
</evidence>
<dbReference type="GO" id="GO:0000978">
    <property type="term" value="F:RNA polymerase II cis-regulatory region sequence-specific DNA binding"/>
    <property type="evidence" value="ECO:0007669"/>
    <property type="project" value="TreeGrafter"/>
</dbReference>
<dbReference type="AlphaFoldDB" id="G3TXG6"/>
<keyword evidence="4" id="KW-0010">Activator</keyword>
<dbReference type="PANTHER" id="PTHR46062:SF3">
    <property type="entry name" value="STEROL REGULATORY ELEMENT-BINDING PROTEIN 2"/>
    <property type="match status" value="1"/>
</dbReference>
<sequence>EMLQFVSNQVGEFPDLFSEQLCSSFRAVDPSMQRSFSQVPLPSFSPSAASPQAPALQVKVPPTTVPNPPRATPVPVMITPTFSTAPQTRIIQQPLIYQNAATSFQVLQPQVQSLVTSSQVQPVTIQQQVQTVQAQRVLTQTANGTLQTLAPATVQTVAAPQVQQVPVLVQPQIIKTDSLVLTTLKTDGSPVMAAVQNPALTALTTPIQTAALQVPVRAACSLPSSCL</sequence>
<proteinExistence type="predicted"/>
<keyword evidence="5" id="KW-0804">Transcription</keyword>
<accession>G3TXG6</accession>
<keyword evidence="6" id="KW-0539">Nucleus</keyword>
<gene>
    <name evidence="7" type="primary">SREBF2</name>
</gene>
<dbReference type="GO" id="GO:0000981">
    <property type="term" value="F:DNA-binding transcription factor activity, RNA polymerase II-specific"/>
    <property type="evidence" value="ECO:0007669"/>
    <property type="project" value="TreeGrafter"/>
</dbReference>
<keyword evidence="8" id="KW-1185">Reference proteome</keyword>
<organism evidence="7 8">
    <name type="scientific">Loxodonta africana</name>
    <name type="common">African elephant</name>
    <dbReference type="NCBI Taxonomy" id="9785"/>
    <lineage>
        <taxon>Eukaryota</taxon>
        <taxon>Metazoa</taxon>
        <taxon>Chordata</taxon>
        <taxon>Craniata</taxon>
        <taxon>Vertebrata</taxon>
        <taxon>Euteleostomi</taxon>
        <taxon>Mammalia</taxon>
        <taxon>Eutheria</taxon>
        <taxon>Afrotheria</taxon>
        <taxon>Proboscidea</taxon>
        <taxon>Elephantidae</taxon>
        <taxon>Loxodonta</taxon>
    </lineage>
</organism>
<dbReference type="PANTHER" id="PTHR46062">
    <property type="entry name" value="STEROL REGULATORY ELEMENT-BINDING PROTEIN"/>
    <property type="match status" value="1"/>
</dbReference>
<evidence type="ECO:0000256" key="3">
    <source>
        <dbReference type="ARBA" id="ARBA00023125"/>
    </source>
</evidence>
<evidence type="ECO:0000256" key="5">
    <source>
        <dbReference type="ARBA" id="ARBA00023163"/>
    </source>
</evidence>
<reference evidence="7 8" key="1">
    <citation type="submission" date="2009-06" db="EMBL/GenBank/DDBJ databases">
        <title>The Genome Sequence of Loxodonta africana (African elephant).</title>
        <authorList>
            <person name="Di Palma F."/>
            <person name="Heiman D."/>
            <person name="Young S."/>
            <person name="Johnson J."/>
            <person name="Lander E.S."/>
            <person name="Lindblad-Toh K."/>
        </authorList>
    </citation>
    <scope>NUCLEOTIDE SEQUENCE [LARGE SCALE GENOMIC DNA]</scope>
    <source>
        <strain evidence="7 8">Isolate ISIS603380</strain>
    </source>
</reference>